<feature type="transmembrane region" description="Helical" evidence="7">
    <location>
        <begin position="359"/>
        <end position="378"/>
    </location>
</feature>
<evidence type="ECO:0000256" key="1">
    <source>
        <dbReference type="ARBA" id="ARBA00004651"/>
    </source>
</evidence>
<dbReference type="InterPro" id="IPR003370">
    <property type="entry name" value="Chromate_transpt"/>
</dbReference>
<comment type="subcellular location">
    <subcellularLocation>
        <location evidence="1">Cell membrane</location>
        <topology evidence="1">Multi-pass membrane protein</topology>
    </subcellularLocation>
</comment>
<evidence type="ECO:0000256" key="5">
    <source>
        <dbReference type="ARBA" id="ARBA00022989"/>
    </source>
</evidence>
<evidence type="ECO:0000313" key="9">
    <source>
        <dbReference type="Proteomes" id="UP000028123"/>
    </source>
</evidence>
<feature type="transmembrane region" description="Helical" evidence="7">
    <location>
        <begin position="335"/>
        <end position="352"/>
    </location>
</feature>
<evidence type="ECO:0000256" key="4">
    <source>
        <dbReference type="ARBA" id="ARBA00022692"/>
    </source>
</evidence>
<dbReference type="Pfam" id="PF02417">
    <property type="entry name" value="Chromate_transp"/>
    <property type="match status" value="2"/>
</dbReference>
<feature type="transmembrane region" description="Helical" evidence="7">
    <location>
        <begin position="203"/>
        <end position="222"/>
    </location>
</feature>
<feature type="transmembrane region" description="Helical" evidence="7">
    <location>
        <begin position="153"/>
        <end position="183"/>
    </location>
</feature>
<keyword evidence="9" id="KW-1185">Reference proteome</keyword>
<dbReference type="InterPro" id="IPR014047">
    <property type="entry name" value="Chr_Tranpt_l_chain"/>
</dbReference>
<gene>
    <name evidence="8" type="ORF">ET33_37350</name>
</gene>
<dbReference type="NCBIfam" id="TIGR00937">
    <property type="entry name" value="2A51"/>
    <property type="match status" value="1"/>
</dbReference>
<reference evidence="8 9" key="1">
    <citation type="submission" date="2014-06" db="EMBL/GenBank/DDBJ databases">
        <title>Draft genome sequence of Paenibacillus sp. MSt1.</title>
        <authorList>
            <person name="Aw Y.K."/>
            <person name="Ong K.S."/>
            <person name="Gan H.M."/>
            <person name="Lee S.M."/>
        </authorList>
    </citation>
    <scope>NUCLEOTIDE SEQUENCE [LARGE SCALE GENOMIC DNA]</scope>
    <source>
        <strain evidence="8 9">MSt1</strain>
    </source>
</reference>
<comment type="similarity">
    <text evidence="2">Belongs to the chromate ion transporter (CHR) (TC 2.A.51) family.</text>
</comment>
<keyword evidence="3" id="KW-1003">Cell membrane</keyword>
<dbReference type="Proteomes" id="UP000028123">
    <property type="component" value="Unassembled WGS sequence"/>
</dbReference>
<evidence type="ECO:0000256" key="7">
    <source>
        <dbReference type="SAM" id="Phobius"/>
    </source>
</evidence>
<keyword evidence="4 7" id="KW-0812">Transmembrane</keyword>
<feature type="transmembrane region" description="Helical" evidence="7">
    <location>
        <begin position="121"/>
        <end position="141"/>
    </location>
</feature>
<feature type="transmembrane region" description="Helical" evidence="7">
    <location>
        <begin position="300"/>
        <end position="323"/>
    </location>
</feature>
<dbReference type="OrthoDB" id="9788907at2"/>
<dbReference type="RefSeq" id="WP_036681242.1">
    <property type="nucleotide sequence ID" value="NZ_JNVM01000009.1"/>
</dbReference>
<protein>
    <submittedName>
        <fullName evidence="8">ChrA protein</fullName>
    </submittedName>
</protein>
<feature type="transmembrane region" description="Helical" evidence="7">
    <location>
        <begin position="86"/>
        <end position="109"/>
    </location>
</feature>
<dbReference type="GO" id="GO:0005886">
    <property type="term" value="C:plasma membrane"/>
    <property type="evidence" value="ECO:0007669"/>
    <property type="project" value="UniProtKB-SubCell"/>
</dbReference>
<dbReference type="GO" id="GO:0015109">
    <property type="term" value="F:chromate transmembrane transporter activity"/>
    <property type="evidence" value="ECO:0007669"/>
    <property type="project" value="InterPro"/>
</dbReference>
<dbReference type="eggNOG" id="COG2059">
    <property type="taxonomic scope" value="Bacteria"/>
</dbReference>
<dbReference type="PANTHER" id="PTHR33567:SF3">
    <property type="entry name" value="CHROMATE ION TRANSPORTER (EUROFUNG)"/>
    <property type="match status" value="1"/>
</dbReference>
<name>A0A081P565_9BACL</name>
<sequence length="402" mass="41216">MNSAGSSRPRNGFLRLLDIGVASAKLGLTSFGGPVAHLGYFRDEYVVKRKWLDERGYADLVALCQFLPGPASSQVGIGLGIIRSGLLGGVVAWLGFTLPSALAMALFALALHGTPVAQAGWLHGLKLVAVAIVAQAVLGMGRSLASDRPRATLAVAAAAFALLAPSAVTQVALIAAAGLFGAWRFRRTAEAQPEPVRVPVGRTAGVISLALFAALLVALPLLRQTAPGMGLTLADSFYRAGALVFGGGHVVLPMLEREIVPAGWVSPETFLAGYGAAQAVPGPLFTFAAYLGAAAAGGAGAALATAAVFLPGFLLVVGALPFWNALRTHARMQGALTGINAAVVGLLLAALYDPIWTSAVRTPADFAAAAVLFGLLVFWKLPPWAVVLTGAFLGWALSLGLV</sequence>
<organism evidence="8 9">
    <name type="scientific">Paenibacillus tyrfis</name>
    <dbReference type="NCBI Taxonomy" id="1501230"/>
    <lineage>
        <taxon>Bacteria</taxon>
        <taxon>Bacillati</taxon>
        <taxon>Bacillota</taxon>
        <taxon>Bacilli</taxon>
        <taxon>Bacillales</taxon>
        <taxon>Paenibacillaceae</taxon>
        <taxon>Paenibacillus</taxon>
    </lineage>
</organism>
<evidence type="ECO:0000313" key="8">
    <source>
        <dbReference type="EMBL" id="KEQ25838.1"/>
    </source>
</evidence>
<accession>A0A081P565</accession>
<dbReference type="PANTHER" id="PTHR33567">
    <property type="entry name" value="CHROMATE ION TRANSPORTER (EUROFUNG)"/>
    <property type="match status" value="1"/>
</dbReference>
<evidence type="ECO:0000256" key="3">
    <source>
        <dbReference type="ARBA" id="ARBA00022475"/>
    </source>
</evidence>
<keyword evidence="5 7" id="KW-1133">Transmembrane helix</keyword>
<dbReference type="EMBL" id="JNVM01000009">
    <property type="protein sequence ID" value="KEQ25838.1"/>
    <property type="molecule type" value="Genomic_DNA"/>
</dbReference>
<dbReference type="AlphaFoldDB" id="A0A081P565"/>
<comment type="caution">
    <text evidence="8">The sequence shown here is derived from an EMBL/GenBank/DDBJ whole genome shotgun (WGS) entry which is preliminary data.</text>
</comment>
<evidence type="ECO:0000256" key="2">
    <source>
        <dbReference type="ARBA" id="ARBA00005262"/>
    </source>
</evidence>
<evidence type="ECO:0000256" key="6">
    <source>
        <dbReference type="ARBA" id="ARBA00023136"/>
    </source>
</evidence>
<proteinExistence type="inferred from homology"/>
<dbReference type="PIRSF" id="PIRSF004810">
    <property type="entry name" value="ChrA"/>
    <property type="match status" value="1"/>
</dbReference>
<keyword evidence="6 7" id="KW-0472">Membrane</keyword>